<dbReference type="Proteomes" id="UP001165186">
    <property type="component" value="Unassembled WGS sequence"/>
</dbReference>
<evidence type="ECO:0000313" key="2">
    <source>
        <dbReference type="Proteomes" id="UP001165186"/>
    </source>
</evidence>
<protein>
    <submittedName>
        <fullName evidence="1">Ferulic acid esterase</fullName>
    </submittedName>
</protein>
<reference evidence="1" key="1">
    <citation type="submission" date="2024-09" db="EMBL/GenBank/DDBJ databases">
        <title>Draft Genome Sequences of Neofusicoccum parvum.</title>
        <authorList>
            <person name="Ashida A."/>
            <person name="Camagna M."/>
            <person name="Tanaka A."/>
            <person name="Takemoto D."/>
        </authorList>
    </citation>
    <scope>NUCLEOTIDE SEQUENCE</scope>
    <source>
        <strain evidence="1">PPO83</strain>
    </source>
</reference>
<name>A0ACB5RXF0_9PEZI</name>
<keyword evidence="2" id="KW-1185">Reference proteome</keyword>
<accession>A0ACB5RXF0</accession>
<organism evidence="1 2">
    <name type="scientific">Neofusicoccum parvum</name>
    <dbReference type="NCBI Taxonomy" id="310453"/>
    <lineage>
        <taxon>Eukaryota</taxon>
        <taxon>Fungi</taxon>
        <taxon>Dikarya</taxon>
        <taxon>Ascomycota</taxon>
        <taxon>Pezizomycotina</taxon>
        <taxon>Dothideomycetes</taxon>
        <taxon>Dothideomycetes incertae sedis</taxon>
        <taxon>Botryosphaeriales</taxon>
        <taxon>Botryosphaeriaceae</taxon>
        <taxon>Neofusicoccum</taxon>
    </lineage>
</organism>
<sequence>MQRGTIFPALLAIALSLGTASATPAAGTPAPSATLPVGCGNELPDGIELGVSKNTTIEIEGVERHYRIHLPDSYDASVPVPLILSYHGRGKDMKFQEELSQFSNKSNNPNAIAVYPQGVPTAAGTHQWLGDISANVSVNNDIQFTSELITNLTSTYCIDPTRVYATGKSNGAGFTTLLACDPCTSLQIAAFAPVSPAIYTGVLGAAEGELPACSPGRLPIPILEFHGFVDGQIGYNGTSQRGQTANIPEYMNDWATRDGFNPEKNKTTNVCAGTDYPEAWKHSWRDGVVQHYNASNLKHTWPDSYPNADDGRQTCFDATPLIMEFFGRFSL</sequence>
<dbReference type="EMBL" id="BSXG01000017">
    <property type="protein sequence ID" value="GME25121.1"/>
    <property type="molecule type" value="Genomic_DNA"/>
</dbReference>
<gene>
    <name evidence="1" type="primary">g1756</name>
    <name evidence="1" type="ORF">NpPPO83_00001756</name>
</gene>
<evidence type="ECO:0000313" key="1">
    <source>
        <dbReference type="EMBL" id="GME25121.1"/>
    </source>
</evidence>
<proteinExistence type="predicted"/>
<comment type="caution">
    <text evidence="1">The sequence shown here is derived from an EMBL/GenBank/DDBJ whole genome shotgun (WGS) entry which is preliminary data.</text>
</comment>